<evidence type="ECO:0000256" key="2">
    <source>
        <dbReference type="ARBA" id="ARBA00022490"/>
    </source>
</evidence>
<sequence length="180" mass="19836">MRHTVHFLCPVNMSTVSGLQDACLKALGNGATQINLHISSPGGELLAGFTAYHFLKSLPVPVHTHNLSNVESIATVIYLAGCDRRVNPGSRFLIHPLQWGFTNHAADHARIAEWVRSLDNDMKRFIDILTAETKNSGTDWYAKIENASFIDAENAVSFGLADCEIRATLEGSVTNWWVNC</sequence>
<dbReference type="InterPro" id="IPR023562">
    <property type="entry name" value="ClpP/TepA"/>
</dbReference>
<dbReference type="Proteomes" id="UP000198841">
    <property type="component" value="Unassembled WGS sequence"/>
</dbReference>
<name>A0A1I3YKS6_9GAMM</name>
<dbReference type="PRINTS" id="PR00127">
    <property type="entry name" value="CLPPROTEASEP"/>
</dbReference>
<accession>A0A1I3YKS6</accession>
<dbReference type="Gene3D" id="3.90.226.10">
    <property type="entry name" value="2-enoyl-CoA Hydratase, Chain A, domain 1"/>
    <property type="match status" value="1"/>
</dbReference>
<comment type="caution">
    <text evidence="7">The sequence shown here is derived from an EMBL/GenBank/DDBJ whole genome shotgun (WGS) entry which is preliminary data.</text>
</comment>
<evidence type="ECO:0000256" key="5">
    <source>
        <dbReference type="ARBA" id="ARBA00022825"/>
    </source>
</evidence>
<dbReference type="EMBL" id="FOSD01000006">
    <property type="protein sequence ID" value="SFK32434.1"/>
    <property type="molecule type" value="Genomic_DNA"/>
</dbReference>
<evidence type="ECO:0000256" key="1">
    <source>
        <dbReference type="ARBA" id="ARBA00007039"/>
    </source>
</evidence>
<dbReference type="SUPFAM" id="SSF52096">
    <property type="entry name" value="ClpP/crotonase"/>
    <property type="match status" value="1"/>
</dbReference>
<protein>
    <recommendedName>
        <fullName evidence="6">ATP-dependent Clp protease proteolytic subunit</fullName>
    </recommendedName>
</protein>
<keyword evidence="4" id="KW-0378">Hydrolase</keyword>
<evidence type="ECO:0000256" key="3">
    <source>
        <dbReference type="ARBA" id="ARBA00022670"/>
    </source>
</evidence>
<dbReference type="GO" id="GO:0006508">
    <property type="term" value="P:proteolysis"/>
    <property type="evidence" value="ECO:0007669"/>
    <property type="project" value="UniProtKB-KW"/>
</dbReference>
<dbReference type="PANTHER" id="PTHR10381">
    <property type="entry name" value="ATP-DEPENDENT CLP PROTEASE PROTEOLYTIC SUBUNIT"/>
    <property type="match status" value="1"/>
</dbReference>
<keyword evidence="3 7" id="KW-0645">Protease</keyword>
<reference evidence="7 8" key="1">
    <citation type="submission" date="2016-10" db="EMBL/GenBank/DDBJ databases">
        <authorList>
            <person name="Varghese N."/>
            <person name="Submissions S."/>
        </authorList>
    </citation>
    <scope>NUCLEOTIDE SEQUENCE [LARGE SCALE GENOMIC DNA]</scope>
    <source>
        <strain evidence="7 8">YR512</strain>
    </source>
</reference>
<evidence type="ECO:0000313" key="8">
    <source>
        <dbReference type="Proteomes" id="UP000198841"/>
    </source>
</evidence>
<comment type="similarity">
    <text evidence="1 6">Belongs to the peptidase S14 family.</text>
</comment>
<dbReference type="RefSeq" id="WP_008101683.1">
    <property type="nucleotide sequence ID" value="NZ_FOSD01000006.1"/>
</dbReference>
<keyword evidence="5" id="KW-0720">Serine protease</keyword>
<keyword evidence="8" id="KW-1185">Reference proteome</keyword>
<organism evidence="7 8">
    <name type="scientific">Candidatus Pantoea symbiotica</name>
    <dbReference type="NCBI Taxonomy" id="1884370"/>
    <lineage>
        <taxon>Bacteria</taxon>
        <taxon>Pseudomonadati</taxon>
        <taxon>Pseudomonadota</taxon>
        <taxon>Gammaproteobacteria</taxon>
        <taxon>Enterobacterales</taxon>
        <taxon>Erwiniaceae</taxon>
        <taxon>Pantoea</taxon>
    </lineage>
</organism>
<dbReference type="Pfam" id="PF00574">
    <property type="entry name" value="CLP_protease"/>
    <property type="match status" value="1"/>
</dbReference>
<evidence type="ECO:0000256" key="4">
    <source>
        <dbReference type="ARBA" id="ARBA00022801"/>
    </source>
</evidence>
<evidence type="ECO:0000313" key="7">
    <source>
        <dbReference type="EMBL" id="SFK32434.1"/>
    </source>
</evidence>
<dbReference type="InterPro" id="IPR029045">
    <property type="entry name" value="ClpP/crotonase-like_dom_sf"/>
</dbReference>
<dbReference type="GO" id="GO:0008233">
    <property type="term" value="F:peptidase activity"/>
    <property type="evidence" value="ECO:0007669"/>
    <property type="project" value="UniProtKB-KW"/>
</dbReference>
<dbReference type="PANTHER" id="PTHR10381:SF70">
    <property type="entry name" value="ATP-DEPENDENT CLP PROTEASE PROTEOLYTIC SUBUNIT"/>
    <property type="match status" value="1"/>
</dbReference>
<keyword evidence="2" id="KW-0963">Cytoplasm</keyword>
<gene>
    <name evidence="7" type="ORF">SAMN05518863_106120</name>
</gene>
<evidence type="ECO:0000256" key="6">
    <source>
        <dbReference type="RuleBase" id="RU003567"/>
    </source>
</evidence>
<proteinExistence type="inferred from homology"/>
<dbReference type="InterPro" id="IPR001907">
    <property type="entry name" value="ClpP"/>
</dbReference>